<evidence type="ECO:0000313" key="3">
    <source>
        <dbReference type="Proteomes" id="UP001305779"/>
    </source>
</evidence>
<dbReference type="PANTHER" id="PTHR42085:SF8">
    <property type="entry name" value="F-BOX DOMAIN-CONTAINING PROTEIN"/>
    <property type="match status" value="1"/>
</dbReference>
<name>A0ABR0ETG2_ZASCE</name>
<gene>
    <name evidence="2" type="ORF">PRZ48_002650</name>
</gene>
<dbReference type="PANTHER" id="PTHR42085">
    <property type="entry name" value="F-BOX DOMAIN-CONTAINING PROTEIN"/>
    <property type="match status" value="1"/>
</dbReference>
<dbReference type="Proteomes" id="UP001305779">
    <property type="component" value="Unassembled WGS sequence"/>
</dbReference>
<accession>A0ABR0ETG2</accession>
<proteinExistence type="predicted"/>
<dbReference type="InterPro" id="IPR038883">
    <property type="entry name" value="AN11006-like"/>
</dbReference>
<evidence type="ECO:0000259" key="1">
    <source>
        <dbReference type="Pfam" id="PF20150"/>
    </source>
</evidence>
<dbReference type="Pfam" id="PF20150">
    <property type="entry name" value="2EXR"/>
    <property type="match status" value="1"/>
</dbReference>
<protein>
    <recommendedName>
        <fullName evidence="1">2EXR domain-containing protein</fullName>
    </recommendedName>
</protein>
<sequence length="251" mass="27707">MDSSPLAKLPGELRNNIYEFALLAPKGIELCFIKAPVQDNRQTDSTLQTRPLPPHGISPNLLATCKQIRHEALPALFANTFIIPLNWEFLLANATSAATALANWAAKHSTSAHPIKNIQFNYVDLGVEELNGITTFSKLLLRLLKPTGITPSIPLSFDLMLRAMDFDSTHIAHLDLGLKTAAENRKAISKAVHDAQVSVLTEEPPWRTVGGLGSLAYEPMQVYRWVRNEGEYIEEMVGVVQEGKVVGEKED</sequence>
<evidence type="ECO:0000313" key="2">
    <source>
        <dbReference type="EMBL" id="KAK4504689.1"/>
    </source>
</evidence>
<dbReference type="EMBL" id="JAXOVC010000002">
    <property type="protein sequence ID" value="KAK4504689.1"/>
    <property type="molecule type" value="Genomic_DNA"/>
</dbReference>
<keyword evidence="3" id="KW-1185">Reference proteome</keyword>
<feature type="domain" description="2EXR" evidence="1">
    <location>
        <begin position="8"/>
        <end position="78"/>
    </location>
</feature>
<dbReference type="InterPro" id="IPR045518">
    <property type="entry name" value="2EXR"/>
</dbReference>
<comment type="caution">
    <text evidence="2">The sequence shown here is derived from an EMBL/GenBank/DDBJ whole genome shotgun (WGS) entry which is preliminary data.</text>
</comment>
<reference evidence="2 3" key="1">
    <citation type="journal article" date="2023" name="G3 (Bethesda)">
        <title>A chromosome-level genome assembly of Zasmidium syzygii isolated from banana leaves.</title>
        <authorList>
            <person name="van Westerhoven A.C."/>
            <person name="Mehrabi R."/>
            <person name="Talebi R."/>
            <person name="Steentjes M.B.F."/>
            <person name="Corcolon B."/>
            <person name="Chong P.A."/>
            <person name="Kema G.H.J."/>
            <person name="Seidl M.F."/>
        </authorList>
    </citation>
    <scope>NUCLEOTIDE SEQUENCE [LARGE SCALE GENOMIC DNA]</scope>
    <source>
        <strain evidence="2 3">P124</strain>
    </source>
</reference>
<organism evidence="2 3">
    <name type="scientific">Zasmidium cellare</name>
    <name type="common">Wine cellar mold</name>
    <name type="synonym">Racodium cellare</name>
    <dbReference type="NCBI Taxonomy" id="395010"/>
    <lineage>
        <taxon>Eukaryota</taxon>
        <taxon>Fungi</taxon>
        <taxon>Dikarya</taxon>
        <taxon>Ascomycota</taxon>
        <taxon>Pezizomycotina</taxon>
        <taxon>Dothideomycetes</taxon>
        <taxon>Dothideomycetidae</taxon>
        <taxon>Mycosphaerellales</taxon>
        <taxon>Mycosphaerellaceae</taxon>
        <taxon>Zasmidium</taxon>
    </lineage>
</organism>